<dbReference type="InterPro" id="IPR055100">
    <property type="entry name" value="GNAT_LYC1-like"/>
</dbReference>
<proteinExistence type="predicted"/>
<gene>
    <name evidence="2" type="ORF">CC86DRAFT_315493</name>
</gene>
<sequence>MTSFPESVLPQFDSTELVLQHPTHDECVTIWNSTSAAWLDSLTPSLYLEESLLLTTVPLAKNAGMTSWILVQKNLALSERRILCSCESFRKHSLTSDADGNITDNIVHGIASVFCAPAYRRRGYAGRMMHELARELYRWQTDELPCVGSTLYSDIGKVFYEKLGWQANVTNSHLEFKPKAGIWPALARVILEDDVEGLCKRDEAIIRSQMAVPTEELKTRFTIIPDMDHMGWHIAKEHFAAQHLFGKTPSAKGAIAGSLGSQIWATWVRRYYGGPEDDVQPTNNALYILRLVVELDETATRLPQDAKKRPHEHVYQEQVELLKSVLQAAQVEAVEWKLDVVKLWDPTPLVLELLAETGLYYTVTERQEDSIASLLWYDSEGRIAKNQPLWVNNEHYAWQ</sequence>
<dbReference type="PANTHER" id="PTHR34815">
    <property type="entry name" value="LYSINE ACETYLTRANSFERASE"/>
    <property type="match status" value="1"/>
</dbReference>
<dbReference type="Pfam" id="PF22998">
    <property type="entry name" value="GNAT_LYC1-like"/>
    <property type="match status" value="1"/>
</dbReference>
<dbReference type="PANTHER" id="PTHR34815:SF2">
    <property type="entry name" value="N-ACETYLTRANSFERASE DOMAIN-CONTAINING PROTEIN"/>
    <property type="match status" value="1"/>
</dbReference>
<accession>A0A6A7ACK2</accession>
<dbReference type="Proteomes" id="UP000799424">
    <property type="component" value="Unassembled WGS sequence"/>
</dbReference>
<dbReference type="EMBL" id="MU006219">
    <property type="protein sequence ID" value="KAF2830315.1"/>
    <property type="molecule type" value="Genomic_DNA"/>
</dbReference>
<evidence type="ECO:0000313" key="2">
    <source>
        <dbReference type="EMBL" id="KAF2830315.1"/>
    </source>
</evidence>
<dbReference type="AlphaFoldDB" id="A0A6A7ACK2"/>
<dbReference type="InterPro" id="IPR053013">
    <property type="entry name" value="LAT"/>
</dbReference>
<feature type="domain" description="LYC1 C-terminal" evidence="1">
    <location>
        <begin position="174"/>
        <end position="398"/>
    </location>
</feature>
<dbReference type="GO" id="GO:0016747">
    <property type="term" value="F:acyltransferase activity, transferring groups other than amino-acyl groups"/>
    <property type="evidence" value="ECO:0007669"/>
    <property type="project" value="InterPro"/>
</dbReference>
<dbReference type="Gene3D" id="3.40.630.30">
    <property type="match status" value="1"/>
</dbReference>
<dbReference type="OrthoDB" id="2020070at2759"/>
<name>A0A6A7ACK2_9PLEO</name>
<dbReference type="SUPFAM" id="SSF55729">
    <property type="entry name" value="Acyl-CoA N-acyltransferases (Nat)"/>
    <property type="match status" value="1"/>
</dbReference>
<protein>
    <recommendedName>
        <fullName evidence="1">LYC1 C-terminal domain-containing protein</fullName>
    </recommendedName>
</protein>
<keyword evidence="3" id="KW-1185">Reference proteome</keyword>
<reference evidence="2" key="1">
    <citation type="journal article" date="2020" name="Stud. Mycol.">
        <title>101 Dothideomycetes genomes: a test case for predicting lifestyles and emergence of pathogens.</title>
        <authorList>
            <person name="Haridas S."/>
            <person name="Albert R."/>
            <person name="Binder M."/>
            <person name="Bloem J."/>
            <person name="Labutti K."/>
            <person name="Salamov A."/>
            <person name="Andreopoulos B."/>
            <person name="Baker S."/>
            <person name="Barry K."/>
            <person name="Bills G."/>
            <person name="Bluhm B."/>
            <person name="Cannon C."/>
            <person name="Castanera R."/>
            <person name="Culley D."/>
            <person name="Daum C."/>
            <person name="Ezra D."/>
            <person name="Gonzalez J."/>
            <person name="Henrissat B."/>
            <person name="Kuo A."/>
            <person name="Liang C."/>
            <person name="Lipzen A."/>
            <person name="Lutzoni F."/>
            <person name="Magnuson J."/>
            <person name="Mondo S."/>
            <person name="Nolan M."/>
            <person name="Ohm R."/>
            <person name="Pangilinan J."/>
            <person name="Park H.-J."/>
            <person name="Ramirez L."/>
            <person name="Alfaro M."/>
            <person name="Sun H."/>
            <person name="Tritt A."/>
            <person name="Yoshinaga Y."/>
            <person name="Zwiers L.-H."/>
            <person name="Turgeon B."/>
            <person name="Goodwin S."/>
            <person name="Spatafora J."/>
            <person name="Crous P."/>
            <person name="Grigoriev I."/>
        </authorList>
    </citation>
    <scope>NUCLEOTIDE SEQUENCE</scope>
    <source>
        <strain evidence="2">CBS 113818</strain>
    </source>
</reference>
<evidence type="ECO:0000259" key="1">
    <source>
        <dbReference type="Pfam" id="PF22998"/>
    </source>
</evidence>
<evidence type="ECO:0000313" key="3">
    <source>
        <dbReference type="Proteomes" id="UP000799424"/>
    </source>
</evidence>
<organism evidence="2 3">
    <name type="scientific">Ophiobolus disseminans</name>
    <dbReference type="NCBI Taxonomy" id="1469910"/>
    <lineage>
        <taxon>Eukaryota</taxon>
        <taxon>Fungi</taxon>
        <taxon>Dikarya</taxon>
        <taxon>Ascomycota</taxon>
        <taxon>Pezizomycotina</taxon>
        <taxon>Dothideomycetes</taxon>
        <taxon>Pleosporomycetidae</taxon>
        <taxon>Pleosporales</taxon>
        <taxon>Pleosporineae</taxon>
        <taxon>Phaeosphaeriaceae</taxon>
        <taxon>Ophiobolus</taxon>
    </lineage>
</organism>
<dbReference type="InterPro" id="IPR016181">
    <property type="entry name" value="Acyl_CoA_acyltransferase"/>
</dbReference>